<keyword evidence="20" id="KW-1185">Reference proteome</keyword>
<evidence type="ECO:0000256" key="14">
    <source>
        <dbReference type="ARBA" id="ARBA00049255"/>
    </source>
</evidence>
<dbReference type="CDD" id="cd02796">
    <property type="entry name" value="tRNA_bind_bactPheRS"/>
    <property type="match status" value="1"/>
</dbReference>
<evidence type="ECO:0000256" key="4">
    <source>
        <dbReference type="ARBA" id="ARBA00022490"/>
    </source>
</evidence>
<dbReference type="GO" id="GO:0006432">
    <property type="term" value="P:phenylalanyl-tRNA aminoacylation"/>
    <property type="evidence" value="ECO:0007669"/>
    <property type="project" value="UniProtKB-UniRule"/>
</dbReference>
<dbReference type="InterPro" id="IPR002547">
    <property type="entry name" value="tRNA-bd_dom"/>
</dbReference>
<dbReference type="GO" id="GO:0009328">
    <property type="term" value="C:phenylalanine-tRNA ligase complex"/>
    <property type="evidence" value="ECO:0007669"/>
    <property type="project" value="TreeGrafter"/>
</dbReference>
<dbReference type="Gene3D" id="2.40.50.140">
    <property type="entry name" value="Nucleic acid-binding proteins"/>
    <property type="match status" value="1"/>
</dbReference>
<evidence type="ECO:0000256" key="7">
    <source>
        <dbReference type="ARBA" id="ARBA00022723"/>
    </source>
</evidence>
<reference evidence="19 20" key="1">
    <citation type="journal article" date="2011" name="J. Bacteriol.">
        <title>Genome sequence of 'Pedosphaera parvula' Ellin514, an aerobic Verrucomicrobial isolate from pasture soil.</title>
        <authorList>
            <person name="Kant R."/>
            <person name="van Passel M.W."/>
            <person name="Sangwan P."/>
            <person name="Palva A."/>
            <person name="Lucas S."/>
            <person name="Copeland A."/>
            <person name="Lapidus A."/>
            <person name="Glavina Del Rio T."/>
            <person name="Dalin E."/>
            <person name="Tice H."/>
            <person name="Bruce D."/>
            <person name="Goodwin L."/>
            <person name="Pitluck S."/>
            <person name="Chertkov O."/>
            <person name="Larimer F.W."/>
            <person name="Land M.L."/>
            <person name="Hauser L."/>
            <person name="Brettin T.S."/>
            <person name="Detter J.C."/>
            <person name="Han S."/>
            <person name="de Vos W.M."/>
            <person name="Janssen P.H."/>
            <person name="Smidt H."/>
        </authorList>
    </citation>
    <scope>NUCLEOTIDE SEQUENCE [LARGE SCALE GENOMIC DNA]</scope>
    <source>
        <strain evidence="19 20">Ellin514</strain>
    </source>
</reference>
<dbReference type="SUPFAM" id="SSF50249">
    <property type="entry name" value="Nucleic acid-binding proteins"/>
    <property type="match status" value="1"/>
</dbReference>
<keyword evidence="6 15" id="KW-0436">Ligase</keyword>
<evidence type="ECO:0000256" key="13">
    <source>
        <dbReference type="ARBA" id="ARBA00023146"/>
    </source>
</evidence>
<dbReference type="HAMAP" id="MF_00283">
    <property type="entry name" value="Phe_tRNA_synth_beta1"/>
    <property type="match status" value="1"/>
</dbReference>
<dbReference type="STRING" id="320771.Cflav_PD3251"/>
<evidence type="ECO:0000256" key="15">
    <source>
        <dbReference type="HAMAP-Rule" id="MF_00283"/>
    </source>
</evidence>
<dbReference type="FunFam" id="3.50.40.10:FF:000001">
    <property type="entry name" value="Phenylalanine--tRNA ligase beta subunit"/>
    <property type="match status" value="1"/>
</dbReference>
<evidence type="ECO:0000313" key="20">
    <source>
        <dbReference type="Proteomes" id="UP000003688"/>
    </source>
</evidence>
<evidence type="ECO:0000256" key="16">
    <source>
        <dbReference type="PROSITE-ProRule" id="PRU00209"/>
    </source>
</evidence>
<evidence type="ECO:0000259" key="18">
    <source>
        <dbReference type="PROSITE" id="PS51483"/>
    </source>
</evidence>
<dbReference type="GO" id="GO:0000049">
    <property type="term" value="F:tRNA binding"/>
    <property type="evidence" value="ECO:0007669"/>
    <property type="project" value="UniProtKB-UniRule"/>
</dbReference>
<dbReference type="PANTHER" id="PTHR10947">
    <property type="entry name" value="PHENYLALANYL-TRNA SYNTHETASE BETA CHAIN AND LEUCINE-RICH REPEAT-CONTAINING PROTEIN 47"/>
    <property type="match status" value="1"/>
</dbReference>
<feature type="domain" description="B5" evidence="18">
    <location>
        <begin position="416"/>
        <end position="493"/>
    </location>
</feature>
<keyword evidence="11 16" id="KW-0694">RNA-binding</keyword>
<comment type="subcellular location">
    <subcellularLocation>
        <location evidence="1 15">Cytoplasm</location>
    </subcellularLocation>
</comment>
<evidence type="ECO:0000256" key="10">
    <source>
        <dbReference type="ARBA" id="ARBA00022842"/>
    </source>
</evidence>
<dbReference type="Pfam" id="PF03484">
    <property type="entry name" value="B5"/>
    <property type="match status" value="1"/>
</dbReference>
<dbReference type="PROSITE" id="PS50886">
    <property type="entry name" value="TRBD"/>
    <property type="match status" value="1"/>
</dbReference>
<keyword evidence="5 16" id="KW-0820">tRNA-binding</keyword>
<evidence type="ECO:0000256" key="5">
    <source>
        <dbReference type="ARBA" id="ARBA00022555"/>
    </source>
</evidence>
<keyword evidence="4 15" id="KW-0963">Cytoplasm</keyword>
<comment type="catalytic activity">
    <reaction evidence="14 15">
        <text>tRNA(Phe) + L-phenylalanine + ATP = L-phenylalanyl-tRNA(Phe) + AMP + diphosphate + H(+)</text>
        <dbReference type="Rhea" id="RHEA:19413"/>
        <dbReference type="Rhea" id="RHEA-COMP:9668"/>
        <dbReference type="Rhea" id="RHEA-COMP:9699"/>
        <dbReference type="ChEBI" id="CHEBI:15378"/>
        <dbReference type="ChEBI" id="CHEBI:30616"/>
        <dbReference type="ChEBI" id="CHEBI:33019"/>
        <dbReference type="ChEBI" id="CHEBI:58095"/>
        <dbReference type="ChEBI" id="CHEBI:78442"/>
        <dbReference type="ChEBI" id="CHEBI:78531"/>
        <dbReference type="ChEBI" id="CHEBI:456215"/>
        <dbReference type="EC" id="6.1.1.20"/>
    </reaction>
</comment>
<comment type="caution">
    <text evidence="19">The sequence shown here is derived from an EMBL/GenBank/DDBJ whole genome shotgun (WGS) entry which is preliminary data.</text>
</comment>
<sequence length="626" mass="68934">MKVTLNWLKQYVDFNWSPEQLADRLTMIGIEVEGVEKLGGEFEGVVVAQVITKDKHPNADRLSLCRVNDGMTERQIVCGAQNFSAGDKVPLILPGASLPAKPGEQPFTIKVGKIRGVESQGMLCSPQELGLPDQVDGLLILSPDAKVGQPFAEYLGRSAGDVVYDLEITPNRPDLNSVIGIAREISAVTGNPLRMPGIEIPTTSISQDKVNSLVGVRVEDAELCPRYSARIIRGVKVGPSPDWLRNSLEKVGIRSISNVVDVTNYVMLEIGQPLHAFDYHLLQAKEGTRPTIVVRRALEGEKFKTLDGQERTLTNQALLIADETKPIALAGIMGGQNTEINDQTVDVLIESAYFKPQNIRATSKKLELRTESSYRFERGADVGICDWASQRAAQLILQTAGGQLCEGVIDAYPHPAHRKELTLRHHKVSDLMGVKITPTQNLQYLRQLGLQVPIQNADEYCMVEVPTFRVDLKSEIDLVEEIARMYGIDNIPATPPRGVIGLNEFDPIFDEISEARRLLTGLGLNEAQGQTLISDASARLTSADLVALENPLSSEMNVLRPSLLPGLLDSLHHNLNRKNGDVALFEIGRVFTQTNGQIKEERRVSIALTGRRHSLFWSGEDREAQS</sequence>
<dbReference type="NCBIfam" id="TIGR00472">
    <property type="entry name" value="pheT_bact"/>
    <property type="match status" value="1"/>
</dbReference>
<evidence type="ECO:0000259" key="17">
    <source>
        <dbReference type="PROSITE" id="PS50886"/>
    </source>
</evidence>
<dbReference type="Gene3D" id="3.50.40.10">
    <property type="entry name" value="Phenylalanyl-trna Synthetase, Chain B, domain 3"/>
    <property type="match status" value="1"/>
</dbReference>
<proteinExistence type="inferred from homology"/>
<keyword evidence="12 15" id="KW-0648">Protein biosynthesis</keyword>
<evidence type="ECO:0000256" key="12">
    <source>
        <dbReference type="ARBA" id="ARBA00022917"/>
    </source>
</evidence>
<dbReference type="InterPro" id="IPR033714">
    <property type="entry name" value="tRNA_bind_bactPheRS"/>
</dbReference>
<dbReference type="RefSeq" id="WP_007415758.1">
    <property type="nucleotide sequence ID" value="NZ_ABOX02000019.1"/>
</dbReference>
<dbReference type="EC" id="6.1.1.20" evidence="15"/>
<feature type="domain" description="TRNA-binding" evidence="17">
    <location>
        <begin position="39"/>
        <end position="152"/>
    </location>
</feature>
<dbReference type="Pfam" id="PF03483">
    <property type="entry name" value="B3_4"/>
    <property type="match status" value="1"/>
</dbReference>
<comment type="subunit">
    <text evidence="3 15">Tetramer of two alpha and two beta subunits.</text>
</comment>
<keyword evidence="10 15" id="KW-0460">Magnesium</keyword>
<dbReference type="Gene3D" id="3.30.930.10">
    <property type="entry name" value="Bira Bifunctional Protein, Domain 2"/>
    <property type="match status" value="1"/>
</dbReference>
<evidence type="ECO:0000313" key="19">
    <source>
        <dbReference type="EMBL" id="EEF60192.1"/>
    </source>
</evidence>
<dbReference type="InterPro" id="IPR020825">
    <property type="entry name" value="Phe-tRNA_synthase-like_B3/B4"/>
</dbReference>
<dbReference type="FunFam" id="2.40.50.140:FF:000045">
    <property type="entry name" value="Phenylalanine--tRNA ligase beta subunit"/>
    <property type="match status" value="1"/>
</dbReference>
<name>B9XIW5_PEDPL</name>
<dbReference type="SMART" id="SM00874">
    <property type="entry name" value="B5"/>
    <property type="match status" value="1"/>
</dbReference>
<dbReference type="InterPro" id="IPR004532">
    <property type="entry name" value="Phe-tRNA-ligase_IIc_bsu_bact"/>
</dbReference>
<dbReference type="InterPro" id="IPR005146">
    <property type="entry name" value="B3/B4_tRNA-bd"/>
</dbReference>
<dbReference type="GO" id="GO:0000287">
    <property type="term" value="F:magnesium ion binding"/>
    <property type="evidence" value="ECO:0007669"/>
    <property type="project" value="UniProtKB-UniRule"/>
</dbReference>
<comment type="similarity">
    <text evidence="2 15">Belongs to the phenylalanyl-tRNA synthetase beta subunit family. Type 1 subfamily.</text>
</comment>
<comment type="cofactor">
    <cofactor evidence="15">
        <name>Mg(2+)</name>
        <dbReference type="ChEBI" id="CHEBI:18420"/>
    </cofactor>
    <text evidence="15">Binds 2 magnesium ions per tetramer.</text>
</comment>
<keyword evidence="7 15" id="KW-0479">Metal-binding</keyword>
<evidence type="ECO:0000256" key="8">
    <source>
        <dbReference type="ARBA" id="ARBA00022741"/>
    </source>
</evidence>
<dbReference type="SUPFAM" id="SSF55681">
    <property type="entry name" value="Class II aaRS and biotin synthetases"/>
    <property type="match status" value="1"/>
</dbReference>
<dbReference type="Gene3D" id="3.30.56.10">
    <property type="match status" value="2"/>
</dbReference>
<dbReference type="Pfam" id="PF17759">
    <property type="entry name" value="tRNA_synthFbeta"/>
    <property type="match status" value="1"/>
</dbReference>
<accession>B9XIW5</accession>
<evidence type="ECO:0000256" key="1">
    <source>
        <dbReference type="ARBA" id="ARBA00004496"/>
    </source>
</evidence>
<dbReference type="InterPro" id="IPR005147">
    <property type="entry name" value="tRNA_synthase_B5-dom"/>
</dbReference>
<evidence type="ECO:0000256" key="3">
    <source>
        <dbReference type="ARBA" id="ARBA00011209"/>
    </source>
</evidence>
<evidence type="ECO:0000256" key="9">
    <source>
        <dbReference type="ARBA" id="ARBA00022840"/>
    </source>
</evidence>
<dbReference type="Pfam" id="PF01588">
    <property type="entry name" value="tRNA_bind"/>
    <property type="match status" value="1"/>
</dbReference>
<organism evidence="19 20">
    <name type="scientific">Pedosphaera parvula (strain Ellin514)</name>
    <dbReference type="NCBI Taxonomy" id="320771"/>
    <lineage>
        <taxon>Bacteria</taxon>
        <taxon>Pseudomonadati</taxon>
        <taxon>Verrucomicrobiota</taxon>
        <taxon>Pedosphaerae</taxon>
        <taxon>Pedosphaerales</taxon>
        <taxon>Pedosphaeraceae</taxon>
        <taxon>Pedosphaera</taxon>
    </lineage>
</organism>
<keyword evidence="8 15" id="KW-0547">Nucleotide-binding</keyword>
<feature type="binding site" evidence="15">
    <location>
        <position position="477"/>
    </location>
    <ligand>
        <name>Mg(2+)</name>
        <dbReference type="ChEBI" id="CHEBI:18420"/>
        <note>shared with alpha subunit</note>
    </ligand>
</feature>
<dbReference type="PANTHER" id="PTHR10947:SF0">
    <property type="entry name" value="PHENYLALANINE--TRNA LIGASE BETA SUBUNIT"/>
    <property type="match status" value="1"/>
</dbReference>
<dbReference type="EMBL" id="ABOX02000019">
    <property type="protein sequence ID" value="EEF60192.1"/>
    <property type="molecule type" value="Genomic_DNA"/>
</dbReference>
<keyword evidence="9 15" id="KW-0067">ATP-binding</keyword>
<dbReference type="GO" id="GO:0004826">
    <property type="term" value="F:phenylalanine-tRNA ligase activity"/>
    <property type="evidence" value="ECO:0007669"/>
    <property type="project" value="UniProtKB-UniRule"/>
</dbReference>
<evidence type="ECO:0000256" key="6">
    <source>
        <dbReference type="ARBA" id="ARBA00022598"/>
    </source>
</evidence>
<evidence type="ECO:0000256" key="11">
    <source>
        <dbReference type="ARBA" id="ARBA00022884"/>
    </source>
</evidence>
<dbReference type="InterPro" id="IPR045060">
    <property type="entry name" value="Phe-tRNA-ligase_IIc_bsu"/>
</dbReference>
<dbReference type="AlphaFoldDB" id="B9XIW5"/>
<feature type="binding site" evidence="15">
    <location>
        <position position="471"/>
    </location>
    <ligand>
        <name>Mg(2+)</name>
        <dbReference type="ChEBI" id="CHEBI:18420"/>
        <note>shared with alpha subunit</note>
    </ligand>
</feature>
<dbReference type="PROSITE" id="PS51483">
    <property type="entry name" value="B5"/>
    <property type="match status" value="1"/>
</dbReference>
<dbReference type="NCBIfam" id="NF045760">
    <property type="entry name" value="YtpR"/>
    <property type="match status" value="1"/>
</dbReference>
<dbReference type="InterPro" id="IPR045864">
    <property type="entry name" value="aa-tRNA-synth_II/BPL/LPL"/>
</dbReference>
<dbReference type="SUPFAM" id="SSF56037">
    <property type="entry name" value="PheT/TilS domain"/>
    <property type="match status" value="1"/>
</dbReference>
<gene>
    <name evidence="15" type="primary">pheT</name>
    <name evidence="19" type="ORF">Cflav_PD3251</name>
</gene>
<feature type="binding site" evidence="15">
    <location>
        <position position="480"/>
    </location>
    <ligand>
        <name>Mg(2+)</name>
        <dbReference type="ChEBI" id="CHEBI:18420"/>
        <note>shared with alpha subunit</note>
    </ligand>
</feature>
<feature type="binding site" evidence="15">
    <location>
        <position position="481"/>
    </location>
    <ligand>
        <name>Mg(2+)</name>
        <dbReference type="ChEBI" id="CHEBI:18420"/>
        <note>shared with alpha subunit</note>
    </ligand>
</feature>
<dbReference type="InterPro" id="IPR012340">
    <property type="entry name" value="NA-bd_OB-fold"/>
</dbReference>
<protein>
    <recommendedName>
        <fullName evidence="15">Phenylalanine--tRNA ligase beta subunit</fullName>
        <ecNumber evidence="15">6.1.1.20</ecNumber>
    </recommendedName>
    <alternativeName>
        <fullName evidence="15">Phenylalanyl-tRNA synthetase beta subunit</fullName>
        <shortName evidence="15">PheRS</shortName>
    </alternativeName>
</protein>
<dbReference type="Proteomes" id="UP000003688">
    <property type="component" value="Unassembled WGS sequence"/>
</dbReference>
<dbReference type="InterPro" id="IPR009061">
    <property type="entry name" value="DNA-bd_dom_put_sf"/>
</dbReference>
<dbReference type="SUPFAM" id="SSF46955">
    <property type="entry name" value="Putative DNA-binding domain"/>
    <property type="match status" value="1"/>
</dbReference>
<evidence type="ECO:0000256" key="2">
    <source>
        <dbReference type="ARBA" id="ARBA00008653"/>
    </source>
</evidence>
<dbReference type="SMART" id="SM00873">
    <property type="entry name" value="B3_4"/>
    <property type="match status" value="1"/>
</dbReference>
<keyword evidence="13 15" id="KW-0030">Aminoacyl-tRNA synthetase</keyword>
<dbReference type="GO" id="GO:0005524">
    <property type="term" value="F:ATP binding"/>
    <property type="evidence" value="ECO:0007669"/>
    <property type="project" value="UniProtKB-UniRule"/>
</dbReference>
<dbReference type="InterPro" id="IPR041616">
    <property type="entry name" value="PheRS_beta_core"/>
</dbReference>